<dbReference type="InterPro" id="IPR004006">
    <property type="entry name" value="DhaK_dom"/>
</dbReference>
<dbReference type="PANTHER" id="PTHR28629">
    <property type="entry name" value="TRIOKINASE/FMN CYCLASE"/>
    <property type="match status" value="1"/>
</dbReference>
<organism evidence="2 3">
    <name type="scientific">Aureobasidium pullulans</name>
    <name type="common">Black yeast</name>
    <name type="synonym">Pullularia pullulans</name>
    <dbReference type="NCBI Taxonomy" id="5580"/>
    <lineage>
        <taxon>Eukaryota</taxon>
        <taxon>Fungi</taxon>
        <taxon>Dikarya</taxon>
        <taxon>Ascomycota</taxon>
        <taxon>Pezizomycotina</taxon>
        <taxon>Dothideomycetes</taxon>
        <taxon>Dothideomycetidae</taxon>
        <taxon>Dothideales</taxon>
        <taxon>Saccotheciaceae</taxon>
        <taxon>Aureobasidium</taxon>
    </lineage>
</organism>
<evidence type="ECO:0000313" key="2">
    <source>
        <dbReference type="EMBL" id="THX31726.1"/>
    </source>
</evidence>
<dbReference type="GO" id="GO:0005829">
    <property type="term" value="C:cytosol"/>
    <property type="evidence" value="ECO:0007669"/>
    <property type="project" value="TreeGrafter"/>
</dbReference>
<dbReference type="AlphaFoldDB" id="A0A4S9ECE0"/>
<accession>A0A4S9ECE0</accession>
<dbReference type="EMBL" id="QZAT01000020">
    <property type="protein sequence ID" value="THX31726.1"/>
    <property type="molecule type" value="Genomic_DNA"/>
</dbReference>
<keyword evidence="2" id="KW-0808">Transferase</keyword>
<dbReference type="Proteomes" id="UP000310374">
    <property type="component" value="Unassembled WGS sequence"/>
</dbReference>
<dbReference type="GO" id="GO:0019563">
    <property type="term" value="P:glycerol catabolic process"/>
    <property type="evidence" value="ECO:0007669"/>
    <property type="project" value="TreeGrafter"/>
</dbReference>
<feature type="domain" description="DhaK" evidence="1">
    <location>
        <begin position="23"/>
        <end position="383"/>
    </location>
</feature>
<dbReference type="Gene3D" id="3.40.50.10440">
    <property type="entry name" value="Dihydroxyacetone kinase, domain 1"/>
    <property type="match status" value="1"/>
</dbReference>
<dbReference type="PROSITE" id="PS51481">
    <property type="entry name" value="DHAK"/>
    <property type="match status" value="1"/>
</dbReference>
<protein>
    <submittedName>
        <fullName evidence="2">Dak kinase</fullName>
    </submittedName>
</protein>
<dbReference type="InterPro" id="IPR050861">
    <property type="entry name" value="Dihydroxyacetone_Kinase"/>
</dbReference>
<name>A0A4S9ECE0_AURPU</name>
<dbReference type="Gene3D" id="3.30.1180.20">
    <property type="entry name" value="Dihydroxyacetone kinase, domain 2"/>
    <property type="match status" value="1"/>
</dbReference>
<evidence type="ECO:0000313" key="3">
    <source>
        <dbReference type="Proteomes" id="UP000310374"/>
    </source>
</evidence>
<reference evidence="2 3" key="1">
    <citation type="submission" date="2018-10" db="EMBL/GenBank/DDBJ databases">
        <title>Fifty Aureobasidium pullulans genomes reveal a recombining polyextremotolerant generalist.</title>
        <authorList>
            <person name="Gostincar C."/>
            <person name="Turk M."/>
            <person name="Zajc J."/>
            <person name="Gunde-Cimerman N."/>
        </authorList>
    </citation>
    <scope>NUCLEOTIDE SEQUENCE [LARGE SCALE GENOMIC DNA]</scope>
    <source>
        <strain evidence="2 3">EXF-10081</strain>
    </source>
</reference>
<dbReference type="Pfam" id="PF02733">
    <property type="entry name" value="Dak1"/>
    <property type="match status" value="1"/>
</dbReference>
<proteinExistence type="predicted"/>
<gene>
    <name evidence="2" type="ORF">D6D12_02690</name>
</gene>
<comment type="caution">
    <text evidence="2">The sequence shown here is derived from an EMBL/GenBank/DDBJ whole genome shotgun (WGS) entry which is preliminary data.</text>
</comment>
<keyword evidence="2" id="KW-0418">Kinase</keyword>
<dbReference type="PANTHER" id="PTHR28629:SF4">
    <property type="entry name" value="TRIOKINASE_FMN CYCLASE"/>
    <property type="match status" value="1"/>
</dbReference>
<dbReference type="GO" id="GO:0004371">
    <property type="term" value="F:glycerone kinase activity"/>
    <property type="evidence" value="ECO:0007669"/>
    <property type="project" value="InterPro"/>
</dbReference>
<dbReference type="SUPFAM" id="SSF82549">
    <property type="entry name" value="DAK1/DegV-like"/>
    <property type="match status" value="1"/>
</dbReference>
<dbReference type="FunFam" id="3.40.50.10440:FF:000001">
    <property type="entry name" value="Dihydroxyacetone kinase, DhaK subunit"/>
    <property type="match status" value="1"/>
</dbReference>
<sequence length="385" mass="41128">MAAVELQQATKETFHFINKPEGTLRNAINEALSGLTHIHPNLSYNPPYKILYRSDLGTFRNNHVTTIGFSGGGHEPMFGGFVGSNYLSAYVSGNIFASPTAAQIYEAIRMCQPTDGSESKGTLVACGNYTGDILNAGLAITRAQASGYKVRFVPVGDDVAVGRKKGGKVGRRGLSGHLIALKSACALAAKGESLGRVTEVMEYIAANVGTVGVAFDRVALPNATLTDLQSLPPATIELGMGAHGEPGLRQLNPVPTPEALTSQMLDLLLDISDCDRAFIPFSASSFKDNTFSSSAKDNEVVILLNSLGSTSDEVLARFAELAIRDLEQRGFVVKRLTLGPLVTSLKMSGFGITVWRLPPVGGEALTREEALQLWDEKVDVAAWRQ</sequence>
<evidence type="ECO:0000259" key="1">
    <source>
        <dbReference type="PROSITE" id="PS51481"/>
    </source>
</evidence>
<dbReference type="OrthoDB" id="1724672at2759"/>